<dbReference type="PANTHER" id="PTHR45436:SF15">
    <property type="entry name" value="SENSOR HISTIDINE KINASE CUSS"/>
    <property type="match status" value="1"/>
</dbReference>
<dbReference type="InterPro" id="IPR036097">
    <property type="entry name" value="HisK_dim/P_sf"/>
</dbReference>
<sequence length="431" mass="46687">MRSLRFRLSAWLSLLIAGIAAVAGVIAFETAFREANELQDGQLAQVSALVTPRSLAAMEHEALASVPGTDHEAKLIVQTLATRAPLTLPAALPDGIQTVNVAGTPWRIVVKTLDADTRVVVGQQTAGRDEIARNSALATIMPFVMLVPVLIFMLGFLVRRMFMPLTALSSSLDHRTEHDLSELPDAGLPSEIVPFVVAINRLLGRIGQTVALQRRFVADAAHELRSPLTALSLQAERLEATEMPPQARERLAALKRGLTRARVLIEQLLTLARVQDQASGPTHTLSIQHVFRHVLEESMPLAEAKRIDMGVTSKDDVTVRVPEVDLRILLRNLVDNAIRYTPEGGRIDLSVCAVDDQAVVRIVDSGPGIAREERERVFDPFYRVIGNVQNGSGLGLSIVRSIAARIGAEVELGDAAPHGLQVTVTLAGISH</sequence>
<dbReference type="SMART" id="SM00388">
    <property type="entry name" value="HisKA"/>
    <property type="match status" value="1"/>
</dbReference>
<dbReference type="InterPro" id="IPR036890">
    <property type="entry name" value="HATPase_C_sf"/>
</dbReference>
<dbReference type="GO" id="GO:0000155">
    <property type="term" value="F:phosphorelay sensor kinase activity"/>
    <property type="evidence" value="ECO:0007669"/>
    <property type="project" value="InterPro"/>
</dbReference>
<dbReference type="STRING" id="326474.AWB65_03748"/>
<gene>
    <name evidence="14" type="ORF">AWB65_03748</name>
</gene>
<evidence type="ECO:0000256" key="8">
    <source>
        <dbReference type="ARBA" id="ARBA00022989"/>
    </source>
</evidence>
<dbReference type="Gene3D" id="3.30.565.10">
    <property type="entry name" value="Histidine kinase-like ATPase, C-terminal domain"/>
    <property type="match status" value="1"/>
</dbReference>
<dbReference type="InterPro" id="IPR050428">
    <property type="entry name" value="TCS_sensor_his_kinase"/>
</dbReference>
<evidence type="ECO:0000256" key="11">
    <source>
        <dbReference type="SAM" id="Phobius"/>
    </source>
</evidence>
<evidence type="ECO:0000256" key="6">
    <source>
        <dbReference type="ARBA" id="ARBA00022692"/>
    </source>
</evidence>
<keyword evidence="7 14" id="KW-0418">Kinase</keyword>
<evidence type="ECO:0000256" key="4">
    <source>
        <dbReference type="ARBA" id="ARBA00022553"/>
    </source>
</evidence>
<evidence type="ECO:0000256" key="1">
    <source>
        <dbReference type="ARBA" id="ARBA00000085"/>
    </source>
</evidence>
<evidence type="ECO:0000256" key="10">
    <source>
        <dbReference type="ARBA" id="ARBA00023136"/>
    </source>
</evidence>
<organism evidence="14 15">
    <name type="scientific">Caballeronia humi</name>
    <dbReference type="NCBI Taxonomy" id="326474"/>
    <lineage>
        <taxon>Bacteria</taxon>
        <taxon>Pseudomonadati</taxon>
        <taxon>Pseudomonadota</taxon>
        <taxon>Betaproteobacteria</taxon>
        <taxon>Burkholderiales</taxon>
        <taxon>Burkholderiaceae</taxon>
        <taxon>Caballeronia</taxon>
    </lineage>
</organism>
<dbReference type="EC" id="2.7.13.3" evidence="3"/>
<reference evidence="14" key="1">
    <citation type="submission" date="2016-01" db="EMBL/GenBank/DDBJ databases">
        <authorList>
            <person name="Peeters C."/>
        </authorList>
    </citation>
    <scope>NUCLEOTIDE SEQUENCE [LARGE SCALE GENOMIC DNA]</scope>
    <source>
        <strain evidence="14">LMG 22934</strain>
    </source>
</reference>
<feature type="domain" description="HAMP" evidence="13">
    <location>
        <begin position="159"/>
        <end position="211"/>
    </location>
</feature>
<name>A0A158HRR0_9BURK</name>
<proteinExistence type="predicted"/>
<dbReference type="InterPro" id="IPR004358">
    <property type="entry name" value="Sig_transdc_His_kin-like_C"/>
</dbReference>
<evidence type="ECO:0000256" key="3">
    <source>
        <dbReference type="ARBA" id="ARBA00012438"/>
    </source>
</evidence>
<keyword evidence="4" id="KW-0597">Phosphoprotein</keyword>
<feature type="transmembrane region" description="Helical" evidence="11">
    <location>
        <begin position="136"/>
        <end position="158"/>
    </location>
</feature>
<accession>A0A158HRR0</accession>
<dbReference type="CDD" id="cd00075">
    <property type="entry name" value="HATPase"/>
    <property type="match status" value="1"/>
</dbReference>
<dbReference type="AlphaFoldDB" id="A0A158HRR0"/>
<dbReference type="InterPro" id="IPR003660">
    <property type="entry name" value="HAMP_dom"/>
</dbReference>
<dbReference type="PANTHER" id="PTHR45436">
    <property type="entry name" value="SENSOR HISTIDINE KINASE YKOH"/>
    <property type="match status" value="1"/>
</dbReference>
<dbReference type="PRINTS" id="PR00344">
    <property type="entry name" value="BCTRLSENSOR"/>
</dbReference>
<comment type="catalytic activity">
    <reaction evidence="1">
        <text>ATP + protein L-histidine = ADP + protein N-phospho-L-histidine.</text>
        <dbReference type="EC" id="2.7.13.3"/>
    </reaction>
</comment>
<dbReference type="Proteomes" id="UP000054977">
    <property type="component" value="Unassembled WGS sequence"/>
</dbReference>
<dbReference type="PROSITE" id="PS50109">
    <property type="entry name" value="HIS_KIN"/>
    <property type="match status" value="1"/>
</dbReference>
<dbReference type="CDD" id="cd00082">
    <property type="entry name" value="HisKA"/>
    <property type="match status" value="1"/>
</dbReference>
<evidence type="ECO:0000313" key="14">
    <source>
        <dbReference type="EMBL" id="SAL47065.1"/>
    </source>
</evidence>
<protein>
    <recommendedName>
        <fullName evidence="3">histidine kinase</fullName>
        <ecNumber evidence="3">2.7.13.3</ecNumber>
    </recommendedName>
</protein>
<feature type="domain" description="Histidine kinase" evidence="12">
    <location>
        <begin position="219"/>
        <end position="430"/>
    </location>
</feature>
<dbReference type="EMBL" id="FCNW02000020">
    <property type="protein sequence ID" value="SAL47065.1"/>
    <property type="molecule type" value="Genomic_DNA"/>
</dbReference>
<evidence type="ECO:0000256" key="7">
    <source>
        <dbReference type="ARBA" id="ARBA00022777"/>
    </source>
</evidence>
<dbReference type="SMART" id="SM00387">
    <property type="entry name" value="HATPase_c"/>
    <property type="match status" value="1"/>
</dbReference>
<comment type="caution">
    <text evidence="14">The sequence shown here is derived from an EMBL/GenBank/DDBJ whole genome shotgun (WGS) entry which is preliminary data.</text>
</comment>
<dbReference type="InterPro" id="IPR005467">
    <property type="entry name" value="His_kinase_dom"/>
</dbReference>
<keyword evidence="10 11" id="KW-0472">Membrane</keyword>
<dbReference type="SUPFAM" id="SSF47384">
    <property type="entry name" value="Homodimeric domain of signal transducing histidine kinase"/>
    <property type="match status" value="1"/>
</dbReference>
<keyword evidence="8 11" id="KW-1133">Transmembrane helix</keyword>
<dbReference type="Pfam" id="PF02518">
    <property type="entry name" value="HATPase_c"/>
    <property type="match status" value="1"/>
</dbReference>
<evidence type="ECO:0000259" key="13">
    <source>
        <dbReference type="PROSITE" id="PS50885"/>
    </source>
</evidence>
<keyword evidence="9" id="KW-0902">Two-component regulatory system</keyword>
<comment type="subcellular location">
    <subcellularLocation>
        <location evidence="2">Membrane</location>
        <topology evidence="2">Multi-pass membrane protein</topology>
    </subcellularLocation>
</comment>
<dbReference type="Pfam" id="PF00512">
    <property type="entry name" value="HisKA"/>
    <property type="match status" value="1"/>
</dbReference>
<dbReference type="RefSeq" id="WP_087668550.1">
    <property type="nucleotide sequence ID" value="NZ_FCNW02000020.1"/>
</dbReference>
<dbReference type="Gene3D" id="1.10.287.130">
    <property type="match status" value="1"/>
</dbReference>
<evidence type="ECO:0000256" key="5">
    <source>
        <dbReference type="ARBA" id="ARBA00022679"/>
    </source>
</evidence>
<dbReference type="PROSITE" id="PS50885">
    <property type="entry name" value="HAMP"/>
    <property type="match status" value="1"/>
</dbReference>
<keyword evidence="15" id="KW-1185">Reference proteome</keyword>
<evidence type="ECO:0000256" key="2">
    <source>
        <dbReference type="ARBA" id="ARBA00004141"/>
    </source>
</evidence>
<dbReference type="InterPro" id="IPR003594">
    <property type="entry name" value="HATPase_dom"/>
</dbReference>
<dbReference type="SUPFAM" id="SSF55874">
    <property type="entry name" value="ATPase domain of HSP90 chaperone/DNA topoisomerase II/histidine kinase"/>
    <property type="match status" value="1"/>
</dbReference>
<dbReference type="OrthoDB" id="8554694at2"/>
<dbReference type="InterPro" id="IPR003661">
    <property type="entry name" value="HisK_dim/P_dom"/>
</dbReference>
<keyword evidence="6 11" id="KW-0812">Transmembrane</keyword>
<dbReference type="GO" id="GO:0005886">
    <property type="term" value="C:plasma membrane"/>
    <property type="evidence" value="ECO:0007669"/>
    <property type="project" value="TreeGrafter"/>
</dbReference>
<evidence type="ECO:0000256" key="9">
    <source>
        <dbReference type="ARBA" id="ARBA00023012"/>
    </source>
</evidence>
<evidence type="ECO:0000313" key="15">
    <source>
        <dbReference type="Proteomes" id="UP000054977"/>
    </source>
</evidence>
<evidence type="ECO:0000259" key="12">
    <source>
        <dbReference type="PROSITE" id="PS50109"/>
    </source>
</evidence>
<keyword evidence="5" id="KW-0808">Transferase</keyword>